<accession>A0A6L7GI30</accession>
<dbReference type="Pfam" id="PF13899">
    <property type="entry name" value="Thioredoxin_7"/>
    <property type="match status" value="1"/>
</dbReference>
<dbReference type="RefSeq" id="WP_160602085.1">
    <property type="nucleotide sequence ID" value="NZ_WTYU01000002.1"/>
</dbReference>
<dbReference type="InterPro" id="IPR036249">
    <property type="entry name" value="Thioredoxin-like_sf"/>
</dbReference>
<evidence type="ECO:0000259" key="2">
    <source>
        <dbReference type="PROSITE" id="PS51352"/>
    </source>
</evidence>
<proteinExistence type="predicted"/>
<gene>
    <name evidence="3" type="ORF">GRI44_12575</name>
</gene>
<reference evidence="3 4" key="1">
    <citation type="submission" date="2019-12" db="EMBL/GenBank/DDBJ databases">
        <title>Genomic-based taxomic classification of the family Erythrobacteraceae.</title>
        <authorList>
            <person name="Xu L."/>
        </authorList>
    </citation>
    <scope>NUCLEOTIDE SEQUENCE [LARGE SCALE GENOMIC DNA]</scope>
    <source>
        <strain evidence="3 4">KCTC 52259</strain>
    </source>
</reference>
<dbReference type="Gene3D" id="3.40.30.10">
    <property type="entry name" value="Glutaredoxin"/>
    <property type="match status" value="1"/>
</dbReference>
<dbReference type="EMBL" id="WTYU01000002">
    <property type="protein sequence ID" value="MXP15587.1"/>
    <property type="molecule type" value="Genomic_DNA"/>
</dbReference>
<dbReference type="OrthoDB" id="7629852at2"/>
<protein>
    <submittedName>
        <fullName evidence="3">Thioredoxin family protein</fullName>
    </submittedName>
</protein>
<feature type="signal peptide" evidence="1">
    <location>
        <begin position="1"/>
        <end position="21"/>
    </location>
</feature>
<feature type="chain" id="PRO_5026866535" evidence="1">
    <location>
        <begin position="22"/>
        <end position="173"/>
    </location>
</feature>
<dbReference type="AlphaFoldDB" id="A0A6L7GI30"/>
<organism evidence="3 4">
    <name type="scientific">Allopontixanthobacter confluentis</name>
    <dbReference type="NCBI Taxonomy" id="1849021"/>
    <lineage>
        <taxon>Bacteria</taxon>
        <taxon>Pseudomonadati</taxon>
        <taxon>Pseudomonadota</taxon>
        <taxon>Alphaproteobacteria</taxon>
        <taxon>Sphingomonadales</taxon>
        <taxon>Erythrobacteraceae</taxon>
        <taxon>Allopontixanthobacter</taxon>
    </lineage>
</organism>
<keyword evidence="4" id="KW-1185">Reference proteome</keyword>
<dbReference type="CDD" id="cd02947">
    <property type="entry name" value="TRX_family"/>
    <property type="match status" value="1"/>
</dbReference>
<dbReference type="InterPro" id="IPR013766">
    <property type="entry name" value="Thioredoxin_domain"/>
</dbReference>
<dbReference type="PROSITE" id="PS51257">
    <property type="entry name" value="PROKAR_LIPOPROTEIN"/>
    <property type="match status" value="1"/>
</dbReference>
<keyword evidence="1" id="KW-0732">Signal</keyword>
<name>A0A6L7GI30_9SPHN</name>
<dbReference type="PROSITE" id="PS51352">
    <property type="entry name" value="THIOREDOXIN_2"/>
    <property type="match status" value="1"/>
</dbReference>
<dbReference type="SUPFAM" id="SSF52833">
    <property type="entry name" value="Thioredoxin-like"/>
    <property type="match status" value="1"/>
</dbReference>
<feature type="domain" description="Thioredoxin" evidence="2">
    <location>
        <begin position="31"/>
        <end position="169"/>
    </location>
</feature>
<dbReference type="Proteomes" id="UP000473531">
    <property type="component" value="Unassembled WGS sequence"/>
</dbReference>
<evidence type="ECO:0000313" key="3">
    <source>
        <dbReference type="EMBL" id="MXP15587.1"/>
    </source>
</evidence>
<comment type="caution">
    <text evidence="3">The sequence shown here is derived from an EMBL/GenBank/DDBJ whole genome shotgun (WGS) entry which is preliminary data.</text>
</comment>
<evidence type="ECO:0000313" key="4">
    <source>
        <dbReference type="Proteomes" id="UP000473531"/>
    </source>
</evidence>
<evidence type="ECO:0000256" key="1">
    <source>
        <dbReference type="SAM" id="SignalP"/>
    </source>
</evidence>
<sequence length="173" mass="18146">MNKSAVVLLALLGAGLLGSCAAIVDPPMRPSISAHSAPEARAYDEQRNAAADVDAALVRAGAGGKNVLIALGANWCHDSRAFAGWMETPRFAAMLAQRYETVFVDVGNPQQAKGRNLDIARRFGLADIAGTPTVLIVSPDGTVLNAATAPGWRNAASRDEDAIYDELSAYLLP</sequence>